<evidence type="ECO:0000313" key="2">
    <source>
        <dbReference type="Proteomes" id="UP000027920"/>
    </source>
</evidence>
<dbReference type="AlphaFoldDB" id="A0A072PJA9"/>
<sequence>MPLIQDDPIYPKLAKPSSSRVLAKVLDEKLSMRLPKLEPSQSISSDVLNKSWKRLETSPKTLTTV</sequence>
<protein>
    <submittedName>
        <fullName evidence="1">Uncharacterized protein</fullName>
    </submittedName>
</protein>
<organism evidence="1 2">
    <name type="scientific">Exophiala aquamarina CBS 119918</name>
    <dbReference type="NCBI Taxonomy" id="1182545"/>
    <lineage>
        <taxon>Eukaryota</taxon>
        <taxon>Fungi</taxon>
        <taxon>Dikarya</taxon>
        <taxon>Ascomycota</taxon>
        <taxon>Pezizomycotina</taxon>
        <taxon>Eurotiomycetes</taxon>
        <taxon>Chaetothyriomycetidae</taxon>
        <taxon>Chaetothyriales</taxon>
        <taxon>Herpotrichiellaceae</taxon>
        <taxon>Exophiala</taxon>
    </lineage>
</organism>
<name>A0A072PJA9_9EURO</name>
<dbReference type="RefSeq" id="XP_013262392.1">
    <property type="nucleotide sequence ID" value="XM_013406938.1"/>
</dbReference>
<dbReference type="Proteomes" id="UP000027920">
    <property type="component" value="Unassembled WGS sequence"/>
</dbReference>
<reference evidence="1 2" key="1">
    <citation type="submission" date="2013-03" db="EMBL/GenBank/DDBJ databases">
        <title>The Genome Sequence of Exophiala aquamarina CBS 119918.</title>
        <authorList>
            <consortium name="The Broad Institute Genomics Platform"/>
            <person name="Cuomo C."/>
            <person name="de Hoog S."/>
            <person name="Gorbushina A."/>
            <person name="Walker B."/>
            <person name="Young S.K."/>
            <person name="Zeng Q."/>
            <person name="Gargeya S."/>
            <person name="Fitzgerald M."/>
            <person name="Haas B."/>
            <person name="Abouelleil A."/>
            <person name="Allen A.W."/>
            <person name="Alvarado L."/>
            <person name="Arachchi H.M."/>
            <person name="Berlin A.M."/>
            <person name="Chapman S.B."/>
            <person name="Gainer-Dewar J."/>
            <person name="Goldberg J."/>
            <person name="Griggs A."/>
            <person name="Gujja S."/>
            <person name="Hansen M."/>
            <person name="Howarth C."/>
            <person name="Imamovic A."/>
            <person name="Ireland A."/>
            <person name="Larimer J."/>
            <person name="McCowan C."/>
            <person name="Murphy C."/>
            <person name="Pearson M."/>
            <person name="Poon T.W."/>
            <person name="Priest M."/>
            <person name="Roberts A."/>
            <person name="Saif S."/>
            <person name="Shea T."/>
            <person name="Sisk P."/>
            <person name="Sykes S."/>
            <person name="Wortman J."/>
            <person name="Nusbaum C."/>
            <person name="Birren B."/>
        </authorList>
    </citation>
    <scope>NUCLEOTIDE SEQUENCE [LARGE SCALE GENOMIC DNA]</scope>
    <source>
        <strain evidence="1 2">CBS 119918</strain>
    </source>
</reference>
<dbReference type="GeneID" id="25279579"/>
<dbReference type="HOGENOM" id="CLU_2849696_0_0_1"/>
<comment type="caution">
    <text evidence="1">The sequence shown here is derived from an EMBL/GenBank/DDBJ whole genome shotgun (WGS) entry which is preliminary data.</text>
</comment>
<dbReference type="VEuPathDB" id="FungiDB:A1O9_04650"/>
<proteinExistence type="predicted"/>
<keyword evidence="2" id="KW-1185">Reference proteome</keyword>
<dbReference type="EMBL" id="AMGV01000003">
    <property type="protein sequence ID" value="KEF59802.1"/>
    <property type="molecule type" value="Genomic_DNA"/>
</dbReference>
<evidence type="ECO:0000313" key="1">
    <source>
        <dbReference type="EMBL" id="KEF59802.1"/>
    </source>
</evidence>
<accession>A0A072PJA9</accession>
<gene>
    <name evidence="1" type="ORF">A1O9_04650</name>
</gene>